<evidence type="ECO:0000256" key="1">
    <source>
        <dbReference type="ARBA" id="ARBA00004496"/>
    </source>
</evidence>
<proteinExistence type="inferred from homology"/>
<dbReference type="PROSITE" id="PS00750">
    <property type="entry name" value="TCP1_1"/>
    <property type="match status" value="1"/>
</dbReference>
<dbReference type="EMBL" id="CATOUU010000380">
    <property type="protein sequence ID" value="CAI9927497.1"/>
    <property type="molecule type" value="Genomic_DNA"/>
</dbReference>
<dbReference type="FunFam" id="3.30.260.10:FF:000017">
    <property type="entry name" value="T-complex protein 1 subunit zeta"/>
    <property type="match status" value="1"/>
</dbReference>
<dbReference type="Gene3D" id="1.10.560.10">
    <property type="entry name" value="GroEL-like equatorial domain"/>
    <property type="match status" value="1"/>
</dbReference>
<dbReference type="GO" id="GO:0005524">
    <property type="term" value="F:ATP binding"/>
    <property type="evidence" value="ECO:0007669"/>
    <property type="project" value="UniProtKB-KW"/>
</dbReference>
<dbReference type="AlphaFoldDB" id="A0AA86NYT8"/>
<evidence type="ECO:0000256" key="8">
    <source>
        <dbReference type="SAM" id="Coils"/>
    </source>
</evidence>
<dbReference type="InterPro" id="IPR012722">
    <property type="entry name" value="Chap_CCT_zeta"/>
</dbReference>
<dbReference type="CDD" id="cd03342">
    <property type="entry name" value="TCP1_zeta"/>
    <property type="match status" value="1"/>
</dbReference>
<keyword evidence="3" id="KW-0963">Cytoplasm</keyword>
<dbReference type="Gene3D" id="3.30.260.10">
    <property type="entry name" value="TCP-1-like chaperonin intermediate domain"/>
    <property type="match status" value="1"/>
</dbReference>
<dbReference type="InterPro" id="IPR027410">
    <property type="entry name" value="TCP-1-like_intermed_sf"/>
</dbReference>
<comment type="similarity">
    <text evidence="2 7">Belongs to the TCP-1 chaperonin family.</text>
</comment>
<sequence length="543" mass="59837">MSALHNLNPKAEHVRRGQALEINIGAAEAIMEVIKTNFGPTGTLKMLIGGAGDIKITKDGAILLEELPIQHPTVALIQRAATAVDDVCGDGTTTCVILIGELLRQARRWLQEGVHPRVLVDGFSLARDRCLKVLEEVKLELNNDSDELLQAARTCLNTKLKPVLAEMMAKICVDAVAIAGKTAKEKNLIDLHMIEILTMQHHSDLDTSLIEGIVMDHGWRHQELKCSSFKNCYTLTLNVGLEYEKAEVNTEYFYKTAEEKVAQAEKEREFINRRVQKIIDLKNAICKEGETLAVFNQKGIDPESLQMLAENNILALRRVKRRNMERLTLCCGGEALSTLDDLSIDHCGYCAEIHEELLGEEKFTFVTGVRNPKSCTILIKAPNKHTILQIKDAVRDGLRTVKNFIVDHQFVGGAGNFEVMCATELQKLADETHGKAKMGVIAYQDAMLGVPKTLAKNSGFDPQESVFKIMEAIKTGNKNAGLNIKTGEVLDVIKEGIIDGYRVKTQVIHSASVIATQLLLVDEILKAGRAVTGGAETEADPQE</sequence>
<evidence type="ECO:0000313" key="9">
    <source>
        <dbReference type="EMBL" id="CAI9927497.1"/>
    </source>
</evidence>
<accession>A0AA86NYT8</accession>
<dbReference type="GO" id="GO:0016887">
    <property type="term" value="F:ATP hydrolysis activity"/>
    <property type="evidence" value="ECO:0007669"/>
    <property type="project" value="InterPro"/>
</dbReference>
<keyword evidence="6 7" id="KW-0143">Chaperone</keyword>
<reference evidence="9" key="1">
    <citation type="submission" date="2023-06" db="EMBL/GenBank/DDBJ databases">
        <authorList>
            <person name="Kurt Z."/>
        </authorList>
    </citation>
    <scope>NUCLEOTIDE SEQUENCE</scope>
</reference>
<dbReference type="PANTHER" id="PTHR11353">
    <property type="entry name" value="CHAPERONIN"/>
    <property type="match status" value="1"/>
</dbReference>
<keyword evidence="11" id="KW-1185">Reference proteome</keyword>
<evidence type="ECO:0000256" key="3">
    <source>
        <dbReference type="ARBA" id="ARBA00022490"/>
    </source>
</evidence>
<dbReference type="Pfam" id="PF00118">
    <property type="entry name" value="Cpn60_TCP1"/>
    <property type="match status" value="1"/>
</dbReference>
<keyword evidence="5 7" id="KW-0067">ATP-binding</keyword>
<comment type="subcellular location">
    <subcellularLocation>
        <location evidence="1">Cytoplasm</location>
    </subcellularLocation>
</comment>
<dbReference type="InterPro" id="IPR017998">
    <property type="entry name" value="Chaperone_TCP-1"/>
</dbReference>
<dbReference type="InterPro" id="IPR027413">
    <property type="entry name" value="GROEL-like_equatorial_sf"/>
</dbReference>
<dbReference type="GO" id="GO:0140662">
    <property type="term" value="F:ATP-dependent protein folding chaperone"/>
    <property type="evidence" value="ECO:0007669"/>
    <property type="project" value="InterPro"/>
</dbReference>
<dbReference type="Gene3D" id="3.50.7.10">
    <property type="entry name" value="GroEL"/>
    <property type="match status" value="1"/>
</dbReference>
<evidence type="ECO:0000256" key="7">
    <source>
        <dbReference type="RuleBase" id="RU004187"/>
    </source>
</evidence>
<protein>
    <submittedName>
        <fullName evidence="9">TCP-1 chaperonin subunit zeta</fullName>
    </submittedName>
    <submittedName>
        <fullName evidence="10">TCP-1_chaperonin subunit zeta</fullName>
    </submittedName>
</protein>
<name>A0AA86NYT8_9EUKA</name>
<gene>
    <name evidence="9" type="ORF">HINF_LOCUS15142</name>
    <name evidence="10" type="ORF">HINF_LOCUS2055</name>
</gene>
<organism evidence="9">
    <name type="scientific">Hexamita inflata</name>
    <dbReference type="NCBI Taxonomy" id="28002"/>
    <lineage>
        <taxon>Eukaryota</taxon>
        <taxon>Metamonada</taxon>
        <taxon>Diplomonadida</taxon>
        <taxon>Hexamitidae</taxon>
        <taxon>Hexamitinae</taxon>
        <taxon>Hexamita</taxon>
    </lineage>
</organism>
<dbReference type="PRINTS" id="PR00304">
    <property type="entry name" value="TCOMPLEXTCP1"/>
</dbReference>
<dbReference type="FunFam" id="1.10.560.10:FF:000058">
    <property type="entry name" value="T-complex protein 1 subunit zeta"/>
    <property type="match status" value="1"/>
</dbReference>
<dbReference type="NCBIfam" id="TIGR02347">
    <property type="entry name" value="chap_CCT_zeta"/>
    <property type="match status" value="1"/>
</dbReference>
<evidence type="ECO:0000313" key="11">
    <source>
        <dbReference type="Proteomes" id="UP001642409"/>
    </source>
</evidence>
<dbReference type="SUPFAM" id="SSF52029">
    <property type="entry name" value="GroEL apical domain-like"/>
    <property type="match status" value="1"/>
</dbReference>
<evidence type="ECO:0000256" key="6">
    <source>
        <dbReference type="ARBA" id="ARBA00023186"/>
    </source>
</evidence>
<dbReference type="SUPFAM" id="SSF48592">
    <property type="entry name" value="GroEL equatorial domain-like"/>
    <property type="match status" value="1"/>
</dbReference>
<evidence type="ECO:0000313" key="10">
    <source>
        <dbReference type="EMBL" id="CAL5972738.1"/>
    </source>
</evidence>
<feature type="coiled-coil region" evidence="8">
    <location>
        <begin position="254"/>
        <end position="281"/>
    </location>
</feature>
<dbReference type="SUPFAM" id="SSF54849">
    <property type="entry name" value="GroEL-intermediate domain like"/>
    <property type="match status" value="1"/>
</dbReference>
<evidence type="ECO:0000256" key="4">
    <source>
        <dbReference type="ARBA" id="ARBA00022741"/>
    </source>
</evidence>
<dbReference type="GO" id="GO:0005737">
    <property type="term" value="C:cytoplasm"/>
    <property type="evidence" value="ECO:0007669"/>
    <property type="project" value="UniProtKB-SubCell"/>
</dbReference>
<evidence type="ECO:0000256" key="5">
    <source>
        <dbReference type="ARBA" id="ARBA00022840"/>
    </source>
</evidence>
<keyword evidence="8" id="KW-0175">Coiled coil</keyword>
<keyword evidence="4 7" id="KW-0547">Nucleotide-binding</keyword>
<dbReference type="InterPro" id="IPR027409">
    <property type="entry name" value="GroEL-like_apical_dom_sf"/>
</dbReference>
<dbReference type="InterPro" id="IPR002194">
    <property type="entry name" value="Chaperonin_TCP-1_CS"/>
</dbReference>
<evidence type="ECO:0000256" key="2">
    <source>
        <dbReference type="ARBA" id="ARBA00008020"/>
    </source>
</evidence>
<dbReference type="InterPro" id="IPR002423">
    <property type="entry name" value="Cpn60/GroEL/TCP-1"/>
</dbReference>
<dbReference type="Proteomes" id="UP001642409">
    <property type="component" value="Unassembled WGS sequence"/>
</dbReference>
<comment type="caution">
    <text evidence="9">The sequence shown here is derived from an EMBL/GenBank/DDBJ whole genome shotgun (WGS) entry which is preliminary data.</text>
</comment>
<dbReference type="GO" id="GO:0051082">
    <property type="term" value="F:unfolded protein binding"/>
    <property type="evidence" value="ECO:0007669"/>
    <property type="project" value="InterPro"/>
</dbReference>
<dbReference type="EMBL" id="CAXDID020000003">
    <property type="protein sequence ID" value="CAL5972738.1"/>
    <property type="molecule type" value="Genomic_DNA"/>
</dbReference>
<reference evidence="10 11" key="2">
    <citation type="submission" date="2024-07" db="EMBL/GenBank/DDBJ databases">
        <authorList>
            <person name="Akdeniz Z."/>
        </authorList>
    </citation>
    <scope>NUCLEOTIDE SEQUENCE [LARGE SCALE GENOMIC DNA]</scope>
</reference>